<keyword evidence="1" id="KW-0472">Membrane</keyword>
<evidence type="ECO:0000313" key="2">
    <source>
        <dbReference type="EMBL" id="CAH2400591.1"/>
    </source>
</evidence>
<keyword evidence="1" id="KW-0812">Transmembrane</keyword>
<dbReference type="Proteomes" id="UP001152604">
    <property type="component" value="Unassembled WGS sequence"/>
</dbReference>
<name>A0ABN8JR64_9HYPH</name>
<organism evidence="2 3">
    <name type="scientific">Mesorhizobium ventifaucium</name>
    <dbReference type="NCBI Taxonomy" id="666020"/>
    <lineage>
        <taxon>Bacteria</taxon>
        <taxon>Pseudomonadati</taxon>
        <taxon>Pseudomonadota</taxon>
        <taxon>Alphaproteobacteria</taxon>
        <taxon>Hyphomicrobiales</taxon>
        <taxon>Phyllobacteriaceae</taxon>
        <taxon>Mesorhizobium</taxon>
    </lineage>
</organism>
<feature type="transmembrane region" description="Helical" evidence="1">
    <location>
        <begin position="64"/>
        <end position="82"/>
    </location>
</feature>
<sequence>MINIRSCMGFVAALYLRDCFEIRSGEFPNSLWEDGPGDQASSNGLSSIFSKLGKGVKVMDGKTVLILGLGVVILLFLGFCALPT</sequence>
<comment type="caution">
    <text evidence="2">The sequence shown here is derived from an EMBL/GenBank/DDBJ whole genome shotgun (WGS) entry which is preliminary data.</text>
</comment>
<evidence type="ECO:0000313" key="3">
    <source>
        <dbReference type="Proteomes" id="UP001152604"/>
    </source>
</evidence>
<dbReference type="RefSeq" id="WP_254025512.1">
    <property type="nucleotide sequence ID" value="NZ_CAKXZS010000018.1"/>
</dbReference>
<evidence type="ECO:0000256" key="1">
    <source>
        <dbReference type="SAM" id="Phobius"/>
    </source>
</evidence>
<protein>
    <submittedName>
        <fullName evidence="2">Uncharacterized protein</fullName>
    </submittedName>
</protein>
<reference evidence="2" key="1">
    <citation type="submission" date="2022-03" db="EMBL/GenBank/DDBJ databases">
        <authorList>
            <person name="Brunel B."/>
        </authorList>
    </citation>
    <scope>NUCLEOTIDE SEQUENCE</scope>
    <source>
        <strain evidence="2">STM4922sample</strain>
    </source>
</reference>
<gene>
    <name evidence="2" type="ORF">MES4922_250090</name>
</gene>
<dbReference type="EMBL" id="CAKXZS010000018">
    <property type="protein sequence ID" value="CAH2400591.1"/>
    <property type="molecule type" value="Genomic_DNA"/>
</dbReference>
<accession>A0ABN8JR64</accession>
<proteinExistence type="predicted"/>
<keyword evidence="3" id="KW-1185">Reference proteome</keyword>
<keyword evidence="1" id="KW-1133">Transmembrane helix</keyword>